<dbReference type="InParanoid" id="A0A5E4FTE1"/>
<proteinExistence type="predicted"/>
<sequence length="137" mass="15062">MALVSGRPNILSETEKSLEGISFWTWPNFVVALKQCQDLLPASISPDIGENPGLPHSQAFLPICDKKDDVPGASSFYSFKFLFHYHQSKSIGATTPADKRKITEVCLKCLIEAPFLAKVRITNAQFGGTRTSSSFQP</sequence>
<dbReference type="Proteomes" id="UP000327085">
    <property type="component" value="Chromosome 4"/>
</dbReference>
<dbReference type="Gramene" id="VVA30712">
    <property type="protein sequence ID" value="VVA30712"/>
    <property type="gene ID" value="Prudul26B008273"/>
</dbReference>
<protein>
    <submittedName>
        <fullName evidence="2">PREDICTED: BTB/POZ</fullName>
    </submittedName>
</protein>
<keyword evidence="4" id="KW-1185">Reference proteome</keyword>
<evidence type="ECO:0000313" key="2">
    <source>
        <dbReference type="EMBL" id="VVA30712.1"/>
    </source>
</evidence>
<dbReference type="EMBL" id="JAJFAZ020000004">
    <property type="protein sequence ID" value="KAI5330792.1"/>
    <property type="molecule type" value="Genomic_DNA"/>
</dbReference>
<dbReference type="EMBL" id="CABIKO010000195">
    <property type="protein sequence ID" value="VVA30712.1"/>
    <property type="molecule type" value="Genomic_DNA"/>
</dbReference>
<organism evidence="2 3">
    <name type="scientific">Prunus dulcis</name>
    <name type="common">Almond</name>
    <name type="synonym">Amygdalus dulcis</name>
    <dbReference type="NCBI Taxonomy" id="3755"/>
    <lineage>
        <taxon>Eukaryota</taxon>
        <taxon>Viridiplantae</taxon>
        <taxon>Streptophyta</taxon>
        <taxon>Embryophyta</taxon>
        <taxon>Tracheophyta</taxon>
        <taxon>Spermatophyta</taxon>
        <taxon>Magnoliopsida</taxon>
        <taxon>eudicotyledons</taxon>
        <taxon>Gunneridae</taxon>
        <taxon>Pentapetalae</taxon>
        <taxon>rosids</taxon>
        <taxon>fabids</taxon>
        <taxon>Rosales</taxon>
        <taxon>Rosaceae</taxon>
        <taxon>Amygdaloideae</taxon>
        <taxon>Amygdaleae</taxon>
        <taxon>Prunus</taxon>
    </lineage>
</organism>
<accession>A0A5E4FTE1</accession>
<evidence type="ECO:0000313" key="1">
    <source>
        <dbReference type="EMBL" id="KAI5330792.1"/>
    </source>
</evidence>
<evidence type="ECO:0000313" key="3">
    <source>
        <dbReference type="Proteomes" id="UP000327085"/>
    </source>
</evidence>
<name>A0A5E4FTE1_PRUDU</name>
<reference evidence="3" key="2">
    <citation type="journal article" date="2020" name="Plant J.">
        <title>Transposons played a major role in the diversification between the closely related almond and peach genomes: results from the almond genome sequence.</title>
        <authorList>
            <person name="Alioto T."/>
            <person name="Alexiou K.G."/>
            <person name="Bardil A."/>
            <person name="Barteri F."/>
            <person name="Castanera R."/>
            <person name="Cruz F."/>
            <person name="Dhingra A."/>
            <person name="Duval H."/>
            <person name="Fernandez I Marti A."/>
            <person name="Frias L."/>
            <person name="Galan B."/>
            <person name="Garcia J.L."/>
            <person name="Howad W."/>
            <person name="Gomez-Garrido J."/>
            <person name="Gut M."/>
            <person name="Julca I."/>
            <person name="Morata J."/>
            <person name="Puigdomenech P."/>
            <person name="Ribeca P."/>
            <person name="Rubio Cabetas M.J."/>
            <person name="Vlasova A."/>
            <person name="Wirthensohn M."/>
            <person name="Garcia-Mas J."/>
            <person name="Gabaldon T."/>
            <person name="Casacuberta J.M."/>
            <person name="Arus P."/>
        </authorList>
    </citation>
    <scope>NUCLEOTIDE SEQUENCE [LARGE SCALE GENOMIC DNA]</scope>
    <source>
        <strain evidence="3">cv. Texas</strain>
    </source>
</reference>
<gene>
    <name evidence="2" type="ORF">ALMOND_2B008273</name>
    <name evidence="1" type="ORF">L3X38_020918</name>
</gene>
<reference evidence="1 4" key="3">
    <citation type="journal article" date="2022" name="G3 (Bethesda)">
        <title>Whole-genome sequence and methylome profiling of the almond [Prunus dulcis (Mill.) D.A. Webb] cultivar 'Nonpareil'.</title>
        <authorList>
            <person name="D'Amico-Willman K.M."/>
            <person name="Ouma W.Z."/>
            <person name="Meulia T."/>
            <person name="Sideli G.M."/>
            <person name="Gradziel T.M."/>
            <person name="Fresnedo-Ramirez J."/>
        </authorList>
    </citation>
    <scope>NUCLEOTIDE SEQUENCE [LARGE SCALE GENOMIC DNA]</scope>
    <source>
        <strain evidence="1">Clone GOH B32 T37-40</strain>
    </source>
</reference>
<dbReference type="AlphaFoldDB" id="A0A5E4FTE1"/>
<reference evidence="2" key="1">
    <citation type="submission" date="2019-07" db="EMBL/GenBank/DDBJ databases">
        <authorList>
            <person name="Alioto T."/>
            <person name="Alioto T."/>
            <person name="Gomez Garrido J."/>
        </authorList>
    </citation>
    <scope>NUCLEOTIDE SEQUENCE</scope>
</reference>
<evidence type="ECO:0000313" key="4">
    <source>
        <dbReference type="Proteomes" id="UP001054821"/>
    </source>
</evidence>
<dbReference type="Proteomes" id="UP001054821">
    <property type="component" value="Chromosome 4"/>
</dbReference>